<evidence type="ECO:0000256" key="14">
    <source>
        <dbReference type="RuleBase" id="RU003591"/>
    </source>
</evidence>
<keyword evidence="8 14" id="KW-0479">Metal-binding</keyword>
<dbReference type="Proteomes" id="UP000275719">
    <property type="component" value="Unassembled WGS sequence"/>
</dbReference>
<dbReference type="EC" id="2.2.1.6" evidence="4 14"/>
<keyword evidence="19" id="KW-1185">Reference proteome</keyword>
<keyword evidence="12 14" id="KW-0100">Branched-chain amino acid biosynthesis</keyword>
<dbReference type="InterPro" id="IPR000399">
    <property type="entry name" value="TPP-bd_CS"/>
</dbReference>
<comment type="pathway">
    <text evidence="1 14">Amino-acid biosynthesis; L-isoleucine biosynthesis; L-isoleucine from 2-oxobutanoate: step 1/4.</text>
</comment>
<evidence type="ECO:0000256" key="3">
    <source>
        <dbReference type="ARBA" id="ARBA00007812"/>
    </source>
</evidence>
<evidence type="ECO:0000256" key="7">
    <source>
        <dbReference type="ARBA" id="ARBA00022679"/>
    </source>
</evidence>
<evidence type="ECO:0000256" key="5">
    <source>
        <dbReference type="ARBA" id="ARBA00022605"/>
    </source>
</evidence>
<dbReference type="InterPro" id="IPR045229">
    <property type="entry name" value="TPP_enz"/>
</dbReference>
<feature type="domain" description="Thiamine pyrophosphate enzyme central" evidence="15">
    <location>
        <begin position="209"/>
        <end position="342"/>
    </location>
</feature>
<dbReference type="PANTHER" id="PTHR18968:SF13">
    <property type="entry name" value="ACETOLACTATE SYNTHASE CATALYTIC SUBUNIT, MITOCHONDRIAL"/>
    <property type="match status" value="1"/>
</dbReference>
<dbReference type="FunFam" id="3.40.50.970:FF:000007">
    <property type="entry name" value="Acetolactate synthase"/>
    <property type="match status" value="1"/>
</dbReference>
<dbReference type="NCBIfam" id="TIGR00118">
    <property type="entry name" value="acolac_lg"/>
    <property type="match status" value="1"/>
</dbReference>
<dbReference type="RefSeq" id="WP_125019426.1">
    <property type="nucleotide sequence ID" value="NZ_RQVQ01000023.1"/>
</dbReference>
<gene>
    <name evidence="18" type="primary">ilvB</name>
    <name evidence="18" type="ORF">EG240_10895</name>
</gene>
<dbReference type="Pfam" id="PF02776">
    <property type="entry name" value="TPP_enzyme_N"/>
    <property type="match status" value="1"/>
</dbReference>
<sequence>MKTTELETPKQTSVLLQTIGADAVIQSLKAEGVKTIFGYPGGAIMPIYDALFDYLEEINHVLTRHEQGAIHAAQGYARTSGKTGVVFATSGPGATNLITGLADALIDSTPLVCITGQVASHLLGTDAFQETDVMGISMPVTKWNCQVTKAADIAPALAKAFYIASSGRPGPVLVDITKDAQFEKLVFSYEKCTAVRSFQPIPKMNVSQLQAASKLLNHAKKPLMIVGQGIMLSNAEEELLAFAEKTGVPVASTLLGLGAFPANHPQFVGMVGMHGNYAPNVKSNECDVLLAVGMRFDDRVTGDVSRYAKQAKVVHIDIDAAEINKIIKANAPVLADAKEALALLTDLVEKQNHQRWLDEFQQAKENELQVLSRNRNKDFSDELRMDLVIDLLSQKTNGNAVIVTDVGQHQMMAAQFYQYNQTKSNVTSGGLGTMGFALPAAIGAKMANPEKQVIAIIGDGGFQMTLQELGTIMQNNIGVKIIILNNGYLGMVRQWQQMFFEKRYSFTDIQSPDFVALAASYNIKGLKVEKQEDLSHVLDQLLNTENAFLLEVKVAKEDNVFPMVPTGASVAEIRLQ</sequence>
<dbReference type="OrthoDB" id="4494979at2"/>
<dbReference type="FunFam" id="3.40.50.1220:FF:000008">
    <property type="entry name" value="Acetolactate synthase"/>
    <property type="match status" value="1"/>
</dbReference>
<evidence type="ECO:0000313" key="19">
    <source>
        <dbReference type="Proteomes" id="UP000275719"/>
    </source>
</evidence>
<dbReference type="InterPro" id="IPR012846">
    <property type="entry name" value="Acetolactate_synth_lsu"/>
</dbReference>
<dbReference type="InterPro" id="IPR029061">
    <property type="entry name" value="THDP-binding"/>
</dbReference>
<protein>
    <recommendedName>
        <fullName evidence="4 14">Acetolactate synthase</fullName>
        <ecNumber evidence="4 14">2.2.1.6</ecNumber>
    </recommendedName>
</protein>
<evidence type="ECO:0000256" key="6">
    <source>
        <dbReference type="ARBA" id="ARBA00022630"/>
    </source>
</evidence>
<keyword evidence="6" id="KW-0285">Flavoprotein</keyword>
<dbReference type="Pfam" id="PF02775">
    <property type="entry name" value="TPP_enzyme_C"/>
    <property type="match status" value="1"/>
</dbReference>
<feature type="domain" description="Thiamine pyrophosphate enzyme N-terminal TPP-binding" evidence="17">
    <location>
        <begin position="20"/>
        <end position="135"/>
    </location>
</feature>
<dbReference type="CDD" id="cd02015">
    <property type="entry name" value="TPP_AHAS"/>
    <property type="match status" value="1"/>
</dbReference>
<dbReference type="UniPathway" id="UPA00049">
    <property type="reaction ID" value="UER00059"/>
</dbReference>
<evidence type="ECO:0000256" key="1">
    <source>
        <dbReference type="ARBA" id="ARBA00004974"/>
    </source>
</evidence>
<evidence type="ECO:0000256" key="9">
    <source>
        <dbReference type="ARBA" id="ARBA00022827"/>
    </source>
</evidence>
<dbReference type="CDD" id="cd07035">
    <property type="entry name" value="TPP_PYR_POX_like"/>
    <property type="match status" value="1"/>
</dbReference>
<comment type="cofactor">
    <cofactor evidence="14">
        <name>thiamine diphosphate</name>
        <dbReference type="ChEBI" id="CHEBI:58937"/>
    </cofactor>
    <text evidence="14">Binds 1 thiamine pyrophosphate per subunit.</text>
</comment>
<dbReference type="GO" id="GO:0009099">
    <property type="term" value="P:L-valine biosynthetic process"/>
    <property type="evidence" value="ECO:0007669"/>
    <property type="project" value="UniProtKB-UniPathway"/>
</dbReference>
<comment type="caution">
    <text evidence="18">The sequence shown here is derived from an EMBL/GenBank/DDBJ whole genome shotgun (WGS) entry which is preliminary data.</text>
</comment>
<dbReference type="AlphaFoldDB" id="A0A3P3W413"/>
<dbReference type="SUPFAM" id="SSF52518">
    <property type="entry name" value="Thiamin diphosphate-binding fold (THDP-binding)"/>
    <property type="match status" value="2"/>
</dbReference>
<dbReference type="Gene3D" id="3.40.50.970">
    <property type="match status" value="2"/>
</dbReference>
<proteinExistence type="inferred from homology"/>
<dbReference type="InterPro" id="IPR029035">
    <property type="entry name" value="DHS-like_NAD/FAD-binding_dom"/>
</dbReference>
<feature type="domain" description="Thiamine pyrophosphate enzyme TPP-binding" evidence="16">
    <location>
        <begin position="405"/>
        <end position="552"/>
    </location>
</feature>
<evidence type="ECO:0000256" key="10">
    <source>
        <dbReference type="ARBA" id="ARBA00022842"/>
    </source>
</evidence>
<dbReference type="PROSITE" id="PS00187">
    <property type="entry name" value="TPP_ENZYMES"/>
    <property type="match status" value="1"/>
</dbReference>
<dbReference type="InterPro" id="IPR011766">
    <property type="entry name" value="TPP_enzyme_TPP-bd"/>
</dbReference>
<dbReference type="InterPro" id="IPR012001">
    <property type="entry name" value="Thiamin_PyroP_enz_TPP-bd_dom"/>
</dbReference>
<evidence type="ECO:0000256" key="12">
    <source>
        <dbReference type="ARBA" id="ARBA00023304"/>
    </source>
</evidence>
<dbReference type="GO" id="GO:0005948">
    <property type="term" value="C:acetolactate synthase complex"/>
    <property type="evidence" value="ECO:0007669"/>
    <property type="project" value="TreeGrafter"/>
</dbReference>
<evidence type="ECO:0000256" key="2">
    <source>
        <dbReference type="ARBA" id="ARBA00005025"/>
    </source>
</evidence>
<reference evidence="18 19" key="1">
    <citation type="submission" date="2018-11" db="EMBL/GenBank/DDBJ databases">
        <title>Flavobacterium sp. nov., YIM 102701-2 draft genome.</title>
        <authorList>
            <person name="Li G."/>
            <person name="Jiang Y."/>
        </authorList>
    </citation>
    <scope>NUCLEOTIDE SEQUENCE [LARGE SCALE GENOMIC DNA]</scope>
    <source>
        <strain evidence="18 19">YIM 102701-2</strain>
    </source>
</reference>
<accession>A0A3P3W413</accession>
<dbReference type="InterPro" id="IPR039368">
    <property type="entry name" value="AHAS_TPP"/>
</dbReference>
<evidence type="ECO:0000256" key="8">
    <source>
        <dbReference type="ARBA" id="ARBA00022723"/>
    </source>
</evidence>
<keyword evidence="9" id="KW-0274">FAD</keyword>
<comment type="catalytic activity">
    <reaction evidence="13 14">
        <text>2 pyruvate + H(+) = (2S)-2-acetolactate + CO2</text>
        <dbReference type="Rhea" id="RHEA:25249"/>
        <dbReference type="ChEBI" id="CHEBI:15361"/>
        <dbReference type="ChEBI" id="CHEBI:15378"/>
        <dbReference type="ChEBI" id="CHEBI:16526"/>
        <dbReference type="ChEBI" id="CHEBI:58476"/>
        <dbReference type="EC" id="2.2.1.6"/>
    </reaction>
</comment>
<comment type="pathway">
    <text evidence="2 14">Amino-acid biosynthesis; L-valine biosynthesis; L-valine from pyruvate: step 1/4.</text>
</comment>
<evidence type="ECO:0000256" key="11">
    <source>
        <dbReference type="ARBA" id="ARBA00023052"/>
    </source>
</evidence>
<dbReference type="SUPFAM" id="SSF52467">
    <property type="entry name" value="DHS-like NAD/FAD-binding domain"/>
    <property type="match status" value="1"/>
</dbReference>
<dbReference type="UniPathway" id="UPA00047">
    <property type="reaction ID" value="UER00055"/>
</dbReference>
<dbReference type="GO" id="GO:0030976">
    <property type="term" value="F:thiamine pyrophosphate binding"/>
    <property type="evidence" value="ECO:0007669"/>
    <property type="project" value="UniProtKB-UniRule"/>
</dbReference>
<keyword evidence="11 14" id="KW-0786">Thiamine pyrophosphate</keyword>
<dbReference type="EMBL" id="RQVQ01000023">
    <property type="protein sequence ID" value="RRJ89700.1"/>
    <property type="molecule type" value="Genomic_DNA"/>
</dbReference>
<evidence type="ECO:0000259" key="15">
    <source>
        <dbReference type="Pfam" id="PF00205"/>
    </source>
</evidence>
<evidence type="ECO:0000256" key="4">
    <source>
        <dbReference type="ARBA" id="ARBA00013145"/>
    </source>
</evidence>
<dbReference type="GO" id="GO:0050660">
    <property type="term" value="F:flavin adenine dinucleotide binding"/>
    <property type="evidence" value="ECO:0007669"/>
    <property type="project" value="InterPro"/>
</dbReference>
<evidence type="ECO:0000313" key="18">
    <source>
        <dbReference type="EMBL" id="RRJ89700.1"/>
    </source>
</evidence>
<dbReference type="Gene3D" id="3.40.50.1220">
    <property type="entry name" value="TPP-binding domain"/>
    <property type="match status" value="1"/>
</dbReference>
<dbReference type="GO" id="GO:0009097">
    <property type="term" value="P:isoleucine biosynthetic process"/>
    <property type="evidence" value="ECO:0007669"/>
    <property type="project" value="UniProtKB-UniPathway"/>
</dbReference>
<evidence type="ECO:0000259" key="17">
    <source>
        <dbReference type="Pfam" id="PF02776"/>
    </source>
</evidence>
<dbReference type="GO" id="GO:0003984">
    <property type="term" value="F:acetolactate synthase activity"/>
    <property type="evidence" value="ECO:0007669"/>
    <property type="project" value="UniProtKB-EC"/>
</dbReference>
<dbReference type="Pfam" id="PF00205">
    <property type="entry name" value="TPP_enzyme_M"/>
    <property type="match status" value="1"/>
</dbReference>
<dbReference type="InterPro" id="IPR012000">
    <property type="entry name" value="Thiamin_PyroP_enz_cen_dom"/>
</dbReference>
<organism evidence="18 19">
    <name type="scientific">Paenimyroides tangerinum</name>
    <dbReference type="NCBI Taxonomy" id="2488728"/>
    <lineage>
        <taxon>Bacteria</taxon>
        <taxon>Pseudomonadati</taxon>
        <taxon>Bacteroidota</taxon>
        <taxon>Flavobacteriia</taxon>
        <taxon>Flavobacteriales</taxon>
        <taxon>Flavobacteriaceae</taxon>
        <taxon>Paenimyroides</taxon>
    </lineage>
</organism>
<evidence type="ECO:0000259" key="16">
    <source>
        <dbReference type="Pfam" id="PF02775"/>
    </source>
</evidence>
<comment type="similarity">
    <text evidence="3 14">Belongs to the TPP enzyme family.</text>
</comment>
<name>A0A3P3W413_9FLAO</name>
<dbReference type="PANTHER" id="PTHR18968">
    <property type="entry name" value="THIAMINE PYROPHOSPHATE ENZYMES"/>
    <property type="match status" value="1"/>
</dbReference>
<keyword evidence="10 14" id="KW-0460">Magnesium</keyword>
<dbReference type="FunFam" id="3.40.50.970:FF:000016">
    <property type="entry name" value="Acetolactate synthase"/>
    <property type="match status" value="1"/>
</dbReference>
<keyword evidence="5 14" id="KW-0028">Amino-acid biosynthesis</keyword>
<keyword evidence="7 14" id="KW-0808">Transferase</keyword>
<comment type="cofactor">
    <cofactor evidence="14">
        <name>Mg(2+)</name>
        <dbReference type="ChEBI" id="CHEBI:18420"/>
    </cofactor>
    <text evidence="14">Binds 1 Mg(2+) ion per subunit.</text>
</comment>
<evidence type="ECO:0000256" key="13">
    <source>
        <dbReference type="ARBA" id="ARBA00048670"/>
    </source>
</evidence>
<dbReference type="GO" id="GO:0000287">
    <property type="term" value="F:magnesium ion binding"/>
    <property type="evidence" value="ECO:0007669"/>
    <property type="project" value="UniProtKB-UniRule"/>
</dbReference>